<dbReference type="PANTHER" id="PTHR43041">
    <property type="entry name" value="HYDROLASE, METALLO-BETA-LACTAMASE SUPERFAMILY"/>
    <property type="match status" value="1"/>
</dbReference>
<dbReference type="RefSeq" id="WP_083729264.1">
    <property type="nucleotide sequence ID" value="NZ_FOUD01000033.1"/>
</dbReference>
<dbReference type="InterPro" id="IPR036866">
    <property type="entry name" value="RibonucZ/Hydroxyglut_hydro"/>
</dbReference>
<proteinExistence type="predicted"/>
<evidence type="ECO:0000313" key="3">
    <source>
        <dbReference type="Proteomes" id="UP000242847"/>
    </source>
</evidence>
<reference evidence="2 3" key="1">
    <citation type="submission" date="2017-01" db="EMBL/GenBank/DDBJ databases">
        <title>Draft genome sequence of Pseudomonas pachastrellae type strain CCUG 46540T from a deep sea.</title>
        <authorList>
            <person name="Gomila M."/>
            <person name="Mulet M."/>
            <person name="Lalucat J."/>
            <person name="Garcia-Valdes E."/>
        </authorList>
    </citation>
    <scope>NUCLEOTIDE SEQUENCE [LARGE SCALE GENOMIC DNA]</scope>
    <source>
        <strain evidence="2 3">CCUG 46540</strain>
    </source>
</reference>
<name>A0A1S8DDK7_9GAMM</name>
<dbReference type="EMBL" id="MUBC01000067">
    <property type="protein sequence ID" value="ONM42497.1"/>
    <property type="molecule type" value="Genomic_DNA"/>
</dbReference>
<dbReference type="OrthoDB" id="9768433at2"/>
<protein>
    <submittedName>
        <fullName evidence="2">MBL fold metallo-hydrolase</fullName>
    </submittedName>
</protein>
<dbReference type="Gene3D" id="3.60.15.10">
    <property type="entry name" value="Ribonuclease Z/Hydroxyacylglutathione hydrolase-like"/>
    <property type="match status" value="1"/>
</dbReference>
<keyword evidence="3" id="KW-1185">Reference proteome</keyword>
<dbReference type="STRING" id="254161.SAMN05216256_1337"/>
<organism evidence="2 3">
    <name type="scientific">Halopseudomonas pachastrellae</name>
    <dbReference type="NCBI Taxonomy" id="254161"/>
    <lineage>
        <taxon>Bacteria</taxon>
        <taxon>Pseudomonadati</taxon>
        <taxon>Pseudomonadota</taxon>
        <taxon>Gammaproteobacteria</taxon>
        <taxon>Pseudomonadales</taxon>
        <taxon>Pseudomonadaceae</taxon>
        <taxon>Halopseudomonas</taxon>
    </lineage>
</organism>
<keyword evidence="2" id="KW-0378">Hydrolase</keyword>
<dbReference type="SMART" id="SM00849">
    <property type="entry name" value="Lactamase_B"/>
    <property type="match status" value="1"/>
</dbReference>
<dbReference type="InterPro" id="IPR001279">
    <property type="entry name" value="Metallo-B-lactamas"/>
</dbReference>
<dbReference type="CDD" id="cd07709">
    <property type="entry name" value="flavodiiron_proteins_MBL-fold"/>
    <property type="match status" value="1"/>
</dbReference>
<dbReference type="AlphaFoldDB" id="A0A1S8DDK7"/>
<dbReference type="SUPFAM" id="SSF56281">
    <property type="entry name" value="Metallo-hydrolase/oxidoreductase"/>
    <property type="match status" value="1"/>
</dbReference>
<feature type="domain" description="Metallo-beta-lactamase" evidence="1">
    <location>
        <begin position="29"/>
        <end position="225"/>
    </location>
</feature>
<gene>
    <name evidence="2" type="ORF">BXT89_17660</name>
</gene>
<dbReference type="InterPro" id="IPR045761">
    <property type="entry name" value="ODP_dom"/>
</dbReference>
<accession>A0A1S8DDK7</accession>
<sequence length="261" mass="29152">MANSPRVLFDNGVHKVLCFDQLVSGDGVQSNQFLIIDHDQHALLDPGGDLTYTPLSMAVSRHIPLRELTYVFASHQDPDIIASLDKWFLHTGCRVVCSKLWARFLPHLSAGFLTKHTGLSTTDRMIAVPDRGMDIPLGQTRIKVLPAHFLHSVGNLHFYDPISGILFSGDMGASMVDDAEPVTDFAAHKSSMEGFHRRYMAGNKACRLWANMVRRLQPKMIVPQHGSPFADAETINAFLDWISELECGLDLLTQEDYRIPV</sequence>
<evidence type="ECO:0000313" key="2">
    <source>
        <dbReference type="EMBL" id="ONM42497.1"/>
    </source>
</evidence>
<dbReference type="GO" id="GO:0016787">
    <property type="term" value="F:hydrolase activity"/>
    <property type="evidence" value="ECO:0007669"/>
    <property type="project" value="UniProtKB-KW"/>
</dbReference>
<dbReference type="Proteomes" id="UP000242847">
    <property type="component" value="Unassembled WGS sequence"/>
</dbReference>
<evidence type="ECO:0000259" key="1">
    <source>
        <dbReference type="SMART" id="SM00849"/>
    </source>
</evidence>
<dbReference type="Pfam" id="PF19583">
    <property type="entry name" value="ODP"/>
    <property type="match status" value="1"/>
</dbReference>
<comment type="caution">
    <text evidence="2">The sequence shown here is derived from an EMBL/GenBank/DDBJ whole genome shotgun (WGS) entry which is preliminary data.</text>
</comment>
<dbReference type="PANTHER" id="PTHR43041:SF1">
    <property type="entry name" value="METALLO-BETA-LACTAMASE DOMAIN-CONTAINING PROTEIN"/>
    <property type="match status" value="1"/>
</dbReference>